<dbReference type="PANTHER" id="PTHR16487">
    <property type="entry name" value="PPP4R2-RELATED PROTEIN"/>
    <property type="match status" value="1"/>
</dbReference>
<sequence>MSIDGGRLGSKEEIRIRELDGFVFQPDFDQVLKAITGEFSFRLDWPTVSKIILFKIKLIVQEYLKIPQNQKQQLQSQNSNHPTPTAKQSQDPIADITASLPPFSFDTLEQVQEQVDFIVKSLERFSSDCPFTIQRLVELVLLEREPQDQQNNTSSPSKRSPVSPLSSPSLNHSNAHTNNHSSSNIDNNNNHQRNSSINENNKNDSNNSYDTTMNDSSNTSNLENNKDSSYKIHSHYSTLPKYLRALQKVLSVTSSLNDYQSLSKIDENVGINQISNNGVDGDLEENRRVRSRTGSINVTITTPVLSPIPWLANQENSLSPDLALQSNSTNQRSRQSSPLVDRDLTTPLVSTAALHENLQIADDPPLSRVSPPGRVDELDLGVDHMIDHPIAIGRQPLSSPTSISHSTNSTKDIVSDVSGHDDTKAG</sequence>
<dbReference type="GO" id="GO:0005737">
    <property type="term" value="C:cytoplasm"/>
    <property type="evidence" value="ECO:0007669"/>
    <property type="project" value="TreeGrafter"/>
</dbReference>
<feature type="compositionally biased region" description="Low complexity" evidence="2">
    <location>
        <begin position="154"/>
        <end position="208"/>
    </location>
</feature>
<dbReference type="PANTHER" id="PTHR16487:SF0">
    <property type="entry name" value="PROTEIN PHOSPHATASE 4 REGULATORY SUBUNIT 2-RELATED"/>
    <property type="match status" value="1"/>
</dbReference>
<feature type="compositionally biased region" description="Low complexity" evidence="2">
    <location>
        <begin position="398"/>
        <end position="410"/>
    </location>
</feature>
<reference evidence="3" key="1">
    <citation type="submission" date="2022-06" db="EMBL/GenBank/DDBJ databases">
        <authorList>
            <consortium name="SYNGENTA / RWTH Aachen University"/>
        </authorList>
    </citation>
    <scope>NUCLEOTIDE SEQUENCE</scope>
</reference>
<dbReference type="InterPro" id="IPR015267">
    <property type="entry name" value="PPP4R2"/>
</dbReference>
<comment type="similarity">
    <text evidence="1">Belongs to the PPP4R2 family.</text>
</comment>
<feature type="compositionally biased region" description="Polar residues" evidence="2">
    <location>
        <begin position="81"/>
        <end position="91"/>
    </location>
</feature>
<feature type="compositionally biased region" description="Low complexity" evidence="2">
    <location>
        <begin position="71"/>
        <end position="80"/>
    </location>
</feature>
<dbReference type="GO" id="GO:0019888">
    <property type="term" value="F:protein phosphatase regulator activity"/>
    <property type="evidence" value="ECO:0007669"/>
    <property type="project" value="InterPro"/>
</dbReference>
<evidence type="ECO:0000313" key="4">
    <source>
        <dbReference type="Proteomes" id="UP001153365"/>
    </source>
</evidence>
<dbReference type="EMBL" id="CALTRL010004859">
    <property type="protein sequence ID" value="CAH7683713.1"/>
    <property type="molecule type" value="Genomic_DNA"/>
</dbReference>
<organism evidence="3 4">
    <name type="scientific">Phakopsora pachyrhizi</name>
    <name type="common">Asian soybean rust disease fungus</name>
    <dbReference type="NCBI Taxonomy" id="170000"/>
    <lineage>
        <taxon>Eukaryota</taxon>
        <taxon>Fungi</taxon>
        <taxon>Dikarya</taxon>
        <taxon>Basidiomycota</taxon>
        <taxon>Pucciniomycotina</taxon>
        <taxon>Pucciniomycetes</taxon>
        <taxon>Pucciniales</taxon>
        <taxon>Phakopsoraceae</taxon>
        <taxon>Phakopsora</taxon>
    </lineage>
</organism>
<protein>
    <submittedName>
        <fullName evidence="3">Expressed protein</fullName>
    </submittedName>
</protein>
<evidence type="ECO:0000313" key="3">
    <source>
        <dbReference type="EMBL" id="CAH7683713.1"/>
    </source>
</evidence>
<dbReference type="AlphaFoldDB" id="A0AAV0B9L5"/>
<feature type="region of interest" description="Disordered" evidence="2">
    <location>
        <begin position="147"/>
        <end position="226"/>
    </location>
</feature>
<keyword evidence="4" id="KW-1185">Reference proteome</keyword>
<feature type="compositionally biased region" description="Low complexity" evidence="2">
    <location>
        <begin position="325"/>
        <end position="337"/>
    </location>
</feature>
<evidence type="ECO:0000256" key="2">
    <source>
        <dbReference type="SAM" id="MobiDB-lite"/>
    </source>
</evidence>
<feature type="region of interest" description="Disordered" evidence="2">
    <location>
        <begin position="391"/>
        <end position="426"/>
    </location>
</feature>
<dbReference type="Proteomes" id="UP001153365">
    <property type="component" value="Unassembled WGS sequence"/>
</dbReference>
<feature type="region of interest" description="Disordered" evidence="2">
    <location>
        <begin position="71"/>
        <end position="91"/>
    </location>
</feature>
<dbReference type="GO" id="GO:0030289">
    <property type="term" value="C:protein phosphatase 4 complex"/>
    <property type="evidence" value="ECO:0007669"/>
    <property type="project" value="InterPro"/>
</dbReference>
<accession>A0AAV0B9L5</accession>
<proteinExistence type="inferred from homology"/>
<evidence type="ECO:0000256" key="1">
    <source>
        <dbReference type="ARBA" id="ARBA00009207"/>
    </source>
</evidence>
<feature type="compositionally biased region" description="Polar residues" evidence="2">
    <location>
        <begin position="209"/>
        <end position="223"/>
    </location>
</feature>
<gene>
    <name evidence="3" type="ORF">PPACK8108_LOCUS17386</name>
</gene>
<feature type="region of interest" description="Disordered" evidence="2">
    <location>
        <begin position="321"/>
        <end position="343"/>
    </location>
</feature>
<name>A0AAV0B9L5_PHAPC</name>
<comment type="caution">
    <text evidence="3">The sequence shown here is derived from an EMBL/GenBank/DDBJ whole genome shotgun (WGS) entry which is preliminary data.</text>
</comment>
<dbReference type="GO" id="GO:0005634">
    <property type="term" value="C:nucleus"/>
    <property type="evidence" value="ECO:0007669"/>
    <property type="project" value="TreeGrafter"/>
</dbReference>